<dbReference type="RefSeq" id="WP_257788887.1">
    <property type="nucleotide sequence ID" value="NZ_CANMDG010000044.1"/>
</dbReference>
<organism evidence="1 2">
    <name type="scientific">Priestia flexa</name>
    <dbReference type="NCBI Taxonomy" id="86664"/>
    <lineage>
        <taxon>Bacteria</taxon>
        <taxon>Bacillati</taxon>
        <taxon>Bacillota</taxon>
        <taxon>Bacilli</taxon>
        <taxon>Bacillales</taxon>
        <taxon>Bacillaceae</taxon>
        <taxon>Priestia</taxon>
    </lineage>
</organism>
<dbReference type="Proteomes" id="UP001284771">
    <property type="component" value="Unassembled WGS sequence"/>
</dbReference>
<dbReference type="GeneID" id="93684810"/>
<reference evidence="2" key="1">
    <citation type="submission" date="2023-07" db="EMBL/GenBank/DDBJ databases">
        <title>Draft genomic sequences of Priestia flexa CCM isolated from the soil of an abandoned mine contaminated by free cyanide in the high Andean zone of Tacna, Peru.</title>
        <authorList>
            <person name="Caceda Quiroz C.J."/>
            <person name="Maraza Chooque G.J."/>
            <person name="Fora Quispe G.L."/>
            <person name="Carpio Mamani M."/>
        </authorList>
    </citation>
    <scope>NUCLEOTIDE SEQUENCE [LARGE SCALE GENOMIC DNA]</scope>
    <source>
        <strain evidence="2">CCM</strain>
    </source>
</reference>
<proteinExistence type="predicted"/>
<evidence type="ECO:0000313" key="1">
    <source>
        <dbReference type="EMBL" id="MDW8515151.1"/>
    </source>
</evidence>
<gene>
    <name evidence="1" type="ORF">RIB56_03320</name>
</gene>
<sequence length="43" mass="5329">MVKQEKLMFGDFIQGDRFELHSYLVYLFQQSQRKIRHIKREAN</sequence>
<protein>
    <submittedName>
        <fullName evidence="1">Uncharacterized protein</fullName>
    </submittedName>
</protein>
<name>A0ABU4J2C6_9BACI</name>
<accession>A0ABU4J2C6</accession>
<dbReference type="EMBL" id="JAWUZT010000005">
    <property type="protein sequence ID" value="MDW8515151.1"/>
    <property type="molecule type" value="Genomic_DNA"/>
</dbReference>
<evidence type="ECO:0000313" key="2">
    <source>
        <dbReference type="Proteomes" id="UP001284771"/>
    </source>
</evidence>
<comment type="caution">
    <text evidence="1">The sequence shown here is derived from an EMBL/GenBank/DDBJ whole genome shotgun (WGS) entry which is preliminary data.</text>
</comment>
<keyword evidence="2" id="KW-1185">Reference proteome</keyword>